<dbReference type="EMBL" id="QUOT01000001">
    <property type="protein sequence ID" value="REL30747.1"/>
    <property type="molecule type" value="Genomic_DNA"/>
</dbReference>
<keyword evidence="4" id="KW-0732">Signal</keyword>
<evidence type="ECO:0000256" key="1">
    <source>
        <dbReference type="ARBA" id="ARBA00001913"/>
    </source>
</evidence>
<name>A0A3E0U2C7_9GAMM</name>
<evidence type="ECO:0000256" key="4">
    <source>
        <dbReference type="ARBA" id="ARBA00022729"/>
    </source>
</evidence>
<proteinExistence type="inferred from homology"/>
<keyword evidence="9" id="KW-1185">Reference proteome</keyword>
<evidence type="ECO:0000313" key="8">
    <source>
        <dbReference type="EMBL" id="REL30747.1"/>
    </source>
</evidence>
<feature type="domain" description="Sulfatase N-terminal" evidence="7">
    <location>
        <begin position="91"/>
        <end position="462"/>
    </location>
</feature>
<protein>
    <submittedName>
        <fullName evidence="8">Iduronate-2-sulfatase</fullName>
    </submittedName>
</protein>
<dbReference type="InterPro" id="IPR017850">
    <property type="entry name" value="Alkaline_phosphatase_core_sf"/>
</dbReference>
<dbReference type="GO" id="GO:0005737">
    <property type="term" value="C:cytoplasm"/>
    <property type="evidence" value="ECO:0007669"/>
    <property type="project" value="TreeGrafter"/>
</dbReference>
<dbReference type="PANTHER" id="PTHR45953:SF1">
    <property type="entry name" value="IDURONATE 2-SULFATASE"/>
    <property type="match status" value="1"/>
</dbReference>
<evidence type="ECO:0000256" key="2">
    <source>
        <dbReference type="ARBA" id="ARBA00008779"/>
    </source>
</evidence>
<reference evidence="9" key="1">
    <citation type="submission" date="2018-08" db="EMBL/GenBank/DDBJ databases">
        <title>Thalassotalea euphylliae genome.</title>
        <authorList>
            <person name="Summers S."/>
            <person name="Rice S.A."/>
            <person name="Freckelton M.L."/>
            <person name="Nedved B.T."/>
            <person name="Hadfield M.G."/>
        </authorList>
    </citation>
    <scope>NUCLEOTIDE SEQUENCE [LARGE SCALE GENOMIC DNA]</scope>
    <source>
        <strain evidence="9">H3</strain>
    </source>
</reference>
<dbReference type="Pfam" id="PF00884">
    <property type="entry name" value="Sulfatase"/>
    <property type="match status" value="1"/>
</dbReference>
<evidence type="ECO:0000313" key="9">
    <source>
        <dbReference type="Proteomes" id="UP000256899"/>
    </source>
</evidence>
<evidence type="ECO:0000256" key="6">
    <source>
        <dbReference type="ARBA" id="ARBA00022837"/>
    </source>
</evidence>
<comment type="caution">
    <text evidence="8">The sequence shown here is derived from an EMBL/GenBank/DDBJ whole genome shotgun (WGS) entry which is preliminary data.</text>
</comment>
<comment type="cofactor">
    <cofactor evidence="1">
        <name>Ca(2+)</name>
        <dbReference type="ChEBI" id="CHEBI:29108"/>
    </cofactor>
</comment>
<dbReference type="SUPFAM" id="SSF53649">
    <property type="entry name" value="Alkaline phosphatase-like"/>
    <property type="match status" value="1"/>
</dbReference>
<dbReference type="GO" id="GO:0046872">
    <property type="term" value="F:metal ion binding"/>
    <property type="evidence" value="ECO:0007669"/>
    <property type="project" value="UniProtKB-KW"/>
</dbReference>
<dbReference type="GO" id="GO:0004423">
    <property type="term" value="F:iduronate-2-sulfatase activity"/>
    <property type="evidence" value="ECO:0007669"/>
    <property type="project" value="InterPro"/>
</dbReference>
<dbReference type="Proteomes" id="UP000256899">
    <property type="component" value="Unassembled WGS sequence"/>
</dbReference>
<dbReference type="CDD" id="cd16030">
    <property type="entry name" value="iduronate-2-sulfatase"/>
    <property type="match status" value="1"/>
</dbReference>
<dbReference type="Gene3D" id="3.40.720.10">
    <property type="entry name" value="Alkaline Phosphatase, subunit A"/>
    <property type="match status" value="1"/>
</dbReference>
<accession>A0A3E0U2C7</accession>
<evidence type="ECO:0000256" key="5">
    <source>
        <dbReference type="ARBA" id="ARBA00022801"/>
    </source>
</evidence>
<comment type="similarity">
    <text evidence="2">Belongs to the sulfatase family.</text>
</comment>
<gene>
    <name evidence="8" type="ORF">DXX94_08470</name>
</gene>
<evidence type="ECO:0000259" key="7">
    <source>
        <dbReference type="Pfam" id="PF00884"/>
    </source>
</evidence>
<dbReference type="InterPro" id="IPR000917">
    <property type="entry name" value="Sulfatase_N"/>
</dbReference>
<dbReference type="PANTHER" id="PTHR45953">
    <property type="entry name" value="IDURONATE 2-SULFATASE"/>
    <property type="match status" value="1"/>
</dbReference>
<keyword evidence="5" id="KW-0378">Hydrolase</keyword>
<dbReference type="InterPro" id="IPR035874">
    <property type="entry name" value="IDS"/>
</dbReference>
<organism evidence="8 9">
    <name type="scientific">Thalassotalea euphylliae</name>
    <dbReference type="NCBI Taxonomy" id="1655234"/>
    <lineage>
        <taxon>Bacteria</taxon>
        <taxon>Pseudomonadati</taxon>
        <taxon>Pseudomonadota</taxon>
        <taxon>Gammaproteobacteria</taxon>
        <taxon>Alteromonadales</taxon>
        <taxon>Colwelliaceae</taxon>
        <taxon>Thalassotalea</taxon>
    </lineage>
</organism>
<keyword evidence="6" id="KW-0106">Calcium</keyword>
<sequence length="585" mass="66208">MGYGKARVKITKCLAITIIKRYWRLPRLRLRQCKFSLHKFSKDREGKVMVSRRQFLQLTGLSPLLATASCSKPVPEQTVAEATAARASRKPNVLFICIDDLNDWIGSLRGHPQAKTPNIDRLMSSGVNFTNAHCSAPICSASRNSLLTGLKPSTTGWYTNAKFEHSVDDILKDIPTLPEHFKNNGYKTMAGGKIFHTGVSDYRHHQWHETLPEYVITNEYLLGRGYGYGRYGDKDHKYYPFPKDGGQIVQALGPDTRGKSLCWGALDRKDIPHNGVMPDEYITNWAVKQLQQTHDQPFFLAAGFIRPHSPFTAPKEYFDLFPLEQVQMPEIIDDEMADIPLYGKAMALGIIDGGDHAAVTQVSDSFWRELVRANLACIAFVDYQVGKLLDALEAGPNSTNTLVVLWSDHGQNFGEHRNWRKMTLWQESTHVPFVIRLPGQTQGKVCQQAVSLLDIYPTLTALCQLPAVDANEGLSLADLCINPSLERKPPAVSTWGYKNHAVITETWRYIQYRDGSEELYHNIDDPNQHYNLAKMPEYQAVKNTLQIWLPKHNQLPPGMSEFTGDFLEQRINQWQQANGVPDWLS</sequence>
<keyword evidence="3" id="KW-0479">Metal-binding</keyword>
<dbReference type="AlphaFoldDB" id="A0A3E0U2C7"/>
<evidence type="ECO:0000256" key="3">
    <source>
        <dbReference type="ARBA" id="ARBA00022723"/>
    </source>
</evidence>